<feature type="transmembrane region" description="Helical" evidence="2">
    <location>
        <begin position="80"/>
        <end position="107"/>
    </location>
</feature>
<keyword evidence="2" id="KW-0472">Membrane</keyword>
<feature type="compositionally biased region" description="Basic and acidic residues" evidence="1">
    <location>
        <begin position="1"/>
        <end position="10"/>
    </location>
</feature>
<dbReference type="SUPFAM" id="SSF50969">
    <property type="entry name" value="YVTN repeat-like/Quinoprotein amine dehydrogenase"/>
    <property type="match status" value="1"/>
</dbReference>
<dbReference type="Pfam" id="PF18975">
    <property type="entry name" value="DUF5711"/>
    <property type="match status" value="1"/>
</dbReference>
<evidence type="ECO:0008006" key="5">
    <source>
        <dbReference type="Google" id="ProtNLM"/>
    </source>
</evidence>
<keyword evidence="2" id="KW-0812">Transmembrane</keyword>
<dbReference type="InterPro" id="IPR043765">
    <property type="entry name" value="DUF5711"/>
</dbReference>
<dbReference type="Proteomes" id="UP000759273">
    <property type="component" value="Unassembled WGS sequence"/>
</dbReference>
<evidence type="ECO:0000256" key="1">
    <source>
        <dbReference type="SAM" id="MobiDB-lite"/>
    </source>
</evidence>
<evidence type="ECO:0000313" key="3">
    <source>
        <dbReference type="EMBL" id="MBS5331167.1"/>
    </source>
</evidence>
<feature type="region of interest" description="Disordered" evidence="1">
    <location>
        <begin position="1"/>
        <end position="59"/>
    </location>
</feature>
<accession>A0A943DBF3</accession>
<sequence length="447" mass="48139">MNKSEKERLARRQRMLAREQGQAPEAGIRGTSGDISLRVPKPVRRGAPPPKTPDPAAGETAARLKSLTPLYKQRQHRRRVFFAVVIAALAVAVVVMTGTLSASLALLGDTIDSAILYIDRTDGGWPAITGITDPLQIEPLAGGFVELGAEDVLVYSAYGSKILSLQPSYARPVLAVGGTRFAVYNRAGNELTVCSRTRTLYSQNFDSGILLCAMSNNNSLAVVTESGRYAAQVHIYDPSMRQTYSWEMTQSDGTPIAVDFAPDSRKFAAGMLAARDGQLSCSVYFMNTDADTEGPVYTAQQGSMLLRLDWQSESRVMAVFDTYIAVLDPRTGTETARYDFGGATLQSAAPGRRQTALLLNVRGGNSLVTLDENLAAMAEIPARQAFGVSATDTDIYLLCPNAVECFGYDGVQKWVQSSLDARPLAVLDAAQTLVFTGSRASVLESPN</sequence>
<gene>
    <name evidence="3" type="ORF">KHY36_01385</name>
</gene>
<proteinExistence type="predicted"/>
<organism evidence="3 4">
    <name type="scientific">Subdoligranulum variabile</name>
    <dbReference type="NCBI Taxonomy" id="214851"/>
    <lineage>
        <taxon>Bacteria</taxon>
        <taxon>Bacillati</taxon>
        <taxon>Bacillota</taxon>
        <taxon>Clostridia</taxon>
        <taxon>Eubacteriales</taxon>
        <taxon>Oscillospiraceae</taxon>
        <taxon>Subdoligranulum</taxon>
    </lineage>
</organism>
<reference evidence="3" key="1">
    <citation type="submission" date="2021-02" db="EMBL/GenBank/DDBJ databases">
        <title>Infant gut strain persistence is associated with maternal origin, phylogeny, and functional potential including surface adhesion and iron acquisition.</title>
        <authorList>
            <person name="Lou Y.C."/>
        </authorList>
    </citation>
    <scope>NUCLEOTIDE SEQUENCE</scope>
    <source>
        <strain evidence="3">L3_101_000M1_dasL3_101_000M1_concoct_87</strain>
    </source>
</reference>
<evidence type="ECO:0000256" key="2">
    <source>
        <dbReference type="SAM" id="Phobius"/>
    </source>
</evidence>
<protein>
    <recommendedName>
        <fullName evidence="5">Protein TolB</fullName>
    </recommendedName>
</protein>
<evidence type="ECO:0000313" key="4">
    <source>
        <dbReference type="Proteomes" id="UP000759273"/>
    </source>
</evidence>
<comment type="caution">
    <text evidence="3">The sequence shown here is derived from an EMBL/GenBank/DDBJ whole genome shotgun (WGS) entry which is preliminary data.</text>
</comment>
<dbReference type="EMBL" id="JAGZGG010000002">
    <property type="protein sequence ID" value="MBS5331167.1"/>
    <property type="molecule type" value="Genomic_DNA"/>
</dbReference>
<dbReference type="AlphaFoldDB" id="A0A943DBF3"/>
<name>A0A943DBF3_9FIRM</name>
<keyword evidence="2" id="KW-1133">Transmembrane helix</keyword>
<dbReference type="InterPro" id="IPR011044">
    <property type="entry name" value="Quino_amine_DH_bsu"/>
</dbReference>